<evidence type="ECO:0000256" key="1">
    <source>
        <dbReference type="ARBA" id="ARBA00004340"/>
    </source>
</evidence>
<dbReference type="GO" id="GO:0043657">
    <property type="term" value="C:host cell"/>
    <property type="evidence" value="ECO:0007669"/>
    <property type="project" value="UniProtKB-SubCell"/>
</dbReference>
<evidence type="ECO:0000313" key="2">
    <source>
        <dbReference type="EMBL" id="AGE09909.1"/>
    </source>
</evidence>
<reference evidence="2 3" key="1">
    <citation type="journal article" date="2013" name="J. Virol.">
        <title>Complete Genome Sequences of Elephant Endotheliotropic Herpesviruses 1A and 1B Determined Directly from Fatal Cases.</title>
        <authorList>
            <person name="Wilkie G.S."/>
            <person name="Davison A.J."/>
            <person name="Watson M."/>
            <person name="Kerr K."/>
            <person name="Sanderson S."/>
            <person name="Bouts T."/>
            <person name="Steinbach F."/>
            <person name="Dastjerdi A."/>
        </authorList>
    </citation>
    <scope>NUCLEOTIDE SEQUENCE [LARGE SCALE GENOMIC DNA]</scope>
    <source>
        <strain evidence="2">Emelia</strain>
    </source>
</reference>
<accession>M4JYY9</accession>
<name>M4JYY9_ELHV1</name>
<gene>
    <name evidence="2" type="primary">U14</name>
</gene>
<comment type="subcellular location">
    <subcellularLocation>
        <location evidence="1">Host cell</location>
    </subcellularLocation>
</comment>
<dbReference type="Proteomes" id="UP000169673">
    <property type="component" value="Segment"/>
</dbReference>
<dbReference type="Pfam" id="PF04637">
    <property type="entry name" value="Herpes_pp85"/>
    <property type="match status" value="1"/>
</dbReference>
<protein>
    <submittedName>
        <fullName evidence="2">Tegument protein UL35</fullName>
    </submittedName>
</protein>
<dbReference type="EMBL" id="KC462164">
    <property type="protein sequence ID" value="AGE09909.1"/>
    <property type="molecule type" value="Genomic_DNA"/>
</dbReference>
<sequence length="583" mass="65021">MDSSASSFSLLKPRDYEFIKFILTVDSLRLASSIIEGPPLQPRELSQVQLELNPILNLHQSLLRPIKDGAKVIVCMLHALTHYEAFWNLNSSTIERVRGSQRNHIQSMYAMRVSPVLDVRGLLVTDYIDDNVYRSVEDQVLSSVTSICGLDTVNPENDIERPISCLENLYAHPTYVSGVDINRYMRILQTVMNDTSDVFQLSSDTNRSCVASVVNDFLFLCSLKNLAYRLRKVVQDMFGWIVFSADLLLNDLMILGLQIPSIYRFVCDLIEMVSGMRRLNPFVSIYDTRNDDDTGNGEEPVKIQNLYRVFTRVLCKLVREIMNVSPDTHLDINYLKYRLSTWSCPREYPCLQQISGELDFSRTQAPSVEDPDMFPVGRPVTLPRLVYPLCLSFTNSVTDASDTLVVSTSNPCIGNAFDVLQDLYNQRPPCFRPPPQLSYSTQQSCLNDVEMCSNDQPLQGGASSSGVSSSTPSFGYSSLYTITQGASYPSGTRTAGSATSSGFSYGNRVSATPSCPANDITMSEDAATPGPSAAMAAPGTVRRARRISIGDSAYRVSEENLARVRHVLEQDVLPKCMRRPPRR</sequence>
<organism evidence="2 3">
    <name type="scientific">Elephantid herpesvirus 1</name>
    <name type="common">EIHV-1</name>
    <name type="synonym">Elephant endotheliotropic herpesvirus</name>
    <dbReference type="NCBI Taxonomy" id="146015"/>
    <lineage>
        <taxon>Viruses</taxon>
        <taxon>Duplodnaviria</taxon>
        <taxon>Heunggongvirae</taxon>
        <taxon>Peploviricota</taxon>
        <taxon>Herviviricetes</taxon>
        <taxon>Herpesvirales</taxon>
        <taxon>Orthoherpesviridae</taxon>
        <taxon>Betaherpesvirinae</taxon>
        <taxon>Proboscivirus</taxon>
        <taxon>Proboscivirus elephantidbeta1</taxon>
    </lineage>
</organism>
<organismHost>
    <name type="scientific">Elephantidae</name>
    <name type="common">elephants</name>
    <dbReference type="NCBI Taxonomy" id="9780"/>
</organismHost>
<dbReference type="InterPro" id="IPR006731">
    <property type="entry name" value="Herpes_pp85"/>
</dbReference>
<proteinExistence type="predicted"/>
<evidence type="ECO:0000313" key="3">
    <source>
        <dbReference type="Proteomes" id="UP000169673"/>
    </source>
</evidence>